<sequence>MAQVIDRACVPRRSLARVVRLNDNQRSMKEMARAMGERAGPHQRGAGPGLGRCGGADRPVCLRAHRERGELRPGDVAALAGLATGMHWFRTLIEV</sequence>
<protein>
    <recommendedName>
        <fullName evidence="3">Beta-ketoacyl-[acyl-carrier-protein] synthase III C-terminal domain-containing protein</fullName>
    </recommendedName>
</protein>
<evidence type="ECO:0000256" key="1">
    <source>
        <dbReference type="ARBA" id="ARBA00022679"/>
    </source>
</evidence>
<dbReference type="RefSeq" id="WP_344608339.1">
    <property type="nucleotide sequence ID" value="NZ_BAAATK010000052.1"/>
</dbReference>
<dbReference type="EMBL" id="BAAATK010000052">
    <property type="protein sequence ID" value="GAA2455469.1"/>
    <property type="molecule type" value="Genomic_DNA"/>
</dbReference>
<evidence type="ECO:0000313" key="4">
    <source>
        <dbReference type="EMBL" id="GAA2455469.1"/>
    </source>
</evidence>
<accession>A0ABN3KD04</accession>
<organism evidence="4 5">
    <name type="scientific">Streptomyces glaucus</name>
    <dbReference type="NCBI Taxonomy" id="284029"/>
    <lineage>
        <taxon>Bacteria</taxon>
        <taxon>Bacillati</taxon>
        <taxon>Actinomycetota</taxon>
        <taxon>Actinomycetes</taxon>
        <taxon>Kitasatosporales</taxon>
        <taxon>Streptomycetaceae</taxon>
        <taxon>Streptomyces</taxon>
    </lineage>
</organism>
<keyword evidence="5" id="KW-1185">Reference proteome</keyword>
<gene>
    <name evidence="4" type="ORF">GCM10010421_55810</name>
</gene>
<dbReference type="Gene3D" id="3.40.47.10">
    <property type="match status" value="1"/>
</dbReference>
<feature type="compositionally biased region" description="Basic and acidic residues" evidence="2">
    <location>
        <begin position="31"/>
        <end position="40"/>
    </location>
</feature>
<feature type="domain" description="Beta-ketoacyl-[acyl-carrier-protein] synthase III C-terminal" evidence="3">
    <location>
        <begin position="9"/>
        <end position="94"/>
    </location>
</feature>
<evidence type="ECO:0000313" key="5">
    <source>
        <dbReference type="Proteomes" id="UP001500460"/>
    </source>
</evidence>
<name>A0ABN3KD04_9ACTN</name>
<feature type="region of interest" description="Disordered" evidence="2">
    <location>
        <begin position="31"/>
        <end position="51"/>
    </location>
</feature>
<dbReference type="InterPro" id="IPR013747">
    <property type="entry name" value="ACP_syn_III_C"/>
</dbReference>
<dbReference type="SUPFAM" id="SSF53901">
    <property type="entry name" value="Thiolase-like"/>
    <property type="match status" value="1"/>
</dbReference>
<comment type="caution">
    <text evidence="4">The sequence shown here is derived from an EMBL/GenBank/DDBJ whole genome shotgun (WGS) entry which is preliminary data.</text>
</comment>
<keyword evidence="1" id="KW-0808">Transferase</keyword>
<reference evidence="4 5" key="1">
    <citation type="journal article" date="2019" name="Int. J. Syst. Evol. Microbiol.">
        <title>The Global Catalogue of Microorganisms (GCM) 10K type strain sequencing project: providing services to taxonomists for standard genome sequencing and annotation.</title>
        <authorList>
            <consortium name="The Broad Institute Genomics Platform"/>
            <consortium name="The Broad Institute Genome Sequencing Center for Infectious Disease"/>
            <person name="Wu L."/>
            <person name="Ma J."/>
        </authorList>
    </citation>
    <scope>NUCLEOTIDE SEQUENCE [LARGE SCALE GENOMIC DNA]</scope>
    <source>
        <strain evidence="4 5">JCM 6922</strain>
    </source>
</reference>
<dbReference type="InterPro" id="IPR016039">
    <property type="entry name" value="Thiolase-like"/>
</dbReference>
<proteinExistence type="predicted"/>
<evidence type="ECO:0000259" key="3">
    <source>
        <dbReference type="Pfam" id="PF08541"/>
    </source>
</evidence>
<dbReference type="Proteomes" id="UP001500460">
    <property type="component" value="Unassembled WGS sequence"/>
</dbReference>
<dbReference type="Pfam" id="PF08541">
    <property type="entry name" value="ACP_syn_III_C"/>
    <property type="match status" value="1"/>
</dbReference>
<evidence type="ECO:0000256" key="2">
    <source>
        <dbReference type="SAM" id="MobiDB-lite"/>
    </source>
</evidence>